<reference evidence="4 5" key="1">
    <citation type="submission" date="2019-10" db="EMBL/GenBank/DDBJ databases">
        <title>WGS of Leuconostoc mesenteroides.</title>
        <authorList>
            <person name="Melo Bolivar J."/>
            <person name="Marino-Ramirez L."/>
            <person name="Villamil Diaz L.M."/>
        </authorList>
    </citation>
    <scope>NUCLEOTIDE SEQUENCE [LARGE SCALE GENOMIC DNA]</scope>
    <source>
        <strain evidence="4 5">M11</strain>
    </source>
</reference>
<dbReference type="EMBL" id="WIPA01000005">
    <property type="protein sequence ID" value="MQR26589.1"/>
    <property type="molecule type" value="Genomic_DNA"/>
</dbReference>
<dbReference type="InterPro" id="IPR034829">
    <property type="entry name" value="DnaD-like_sf"/>
</dbReference>
<dbReference type="SUPFAM" id="SSF158499">
    <property type="entry name" value="DnaD domain-like"/>
    <property type="match status" value="1"/>
</dbReference>
<dbReference type="InterPro" id="IPR053162">
    <property type="entry name" value="DnaD"/>
</dbReference>
<sequence>MTLEKRLQQYIQAGNTGVSNDLLLHYQDVGLDNDDLALYMQVERIQGRGDQATPAAIAQVMHTTEKIVITRLQSLIRRDLMQVVGGSIQTETYDFTPLYEKLLDGQTTQRSEIVSDGKSARREIMQTLEAEFGRPLSPMEMQTVGHWFDQDHFEPVMMLLAIQEAVANNARSLRYIETILANWQRDNITTPQAAQVSKQRRRGVTYNNIID</sequence>
<name>A0A222YGJ5_LEUME</name>
<accession>A0A222YGJ5</accession>
<organism evidence="4 5">
    <name type="scientific">Leuconostoc mesenteroides</name>
    <dbReference type="NCBI Taxonomy" id="1245"/>
    <lineage>
        <taxon>Bacteria</taxon>
        <taxon>Bacillati</taxon>
        <taxon>Bacillota</taxon>
        <taxon>Bacilli</taxon>
        <taxon>Lactobacillales</taxon>
        <taxon>Lactobacillaceae</taxon>
        <taxon>Leuconostoc</taxon>
    </lineage>
</organism>
<comment type="caution">
    <text evidence="4">The sequence shown here is derived from an EMBL/GenBank/DDBJ whole genome shotgun (WGS) entry which is preliminary data.</text>
</comment>
<evidence type="ECO:0000259" key="2">
    <source>
        <dbReference type="Pfam" id="PF07261"/>
    </source>
</evidence>
<evidence type="ECO:0000259" key="3">
    <source>
        <dbReference type="Pfam" id="PF21984"/>
    </source>
</evidence>
<dbReference type="InterPro" id="IPR006343">
    <property type="entry name" value="DnaB/C_C"/>
</dbReference>
<dbReference type="OrthoDB" id="9770238at2"/>
<gene>
    <name evidence="4" type="ORF">GFV13_04695</name>
</gene>
<dbReference type="OMA" id="GKTNWNY"/>
<feature type="domain" description="DnaD N-terminal" evidence="3">
    <location>
        <begin position="19"/>
        <end position="108"/>
    </location>
</feature>
<dbReference type="Pfam" id="PF07261">
    <property type="entry name" value="DnaB_2"/>
    <property type="match status" value="1"/>
</dbReference>
<dbReference type="GeneID" id="99674438"/>
<dbReference type="Gene3D" id="1.10.10.630">
    <property type="entry name" value="DnaD domain-like"/>
    <property type="match status" value="1"/>
</dbReference>
<dbReference type="Gene3D" id="1.10.10.10">
    <property type="entry name" value="Winged helix-like DNA-binding domain superfamily/Winged helix DNA-binding domain"/>
    <property type="match status" value="1"/>
</dbReference>
<dbReference type="NCBIfam" id="TIGR01446">
    <property type="entry name" value="DnaD_dom"/>
    <property type="match status" value="1"/>
</dbReference>
<proteinExistence type="inferred from homology"/>
<dbReference type="Pfam" id="PF21984">
    <property type="entry name" value="DnaD_N"/>
    <property type="match status" value="1"/>
</dbReference>
<feature type="domain" description="DnaB/C C-terminal" evidence="2">
    <location>
        <begin position="126"/>
        <end position="195"/>
    </location>
</feature>
<evidence type="ECO:0000313" key="4">
    <source>
        <dbReference type="EMBL" id="MQR26589.1"/>
    </source>
</evidence>
<dbReference type="AlphaFoldDB" id="A0A222YGJ5"/>
<dbReference type="STRING" id="1245.ARA02_06240"/>
<dbReference type="Proteomes" id="UP000469952">
    <property type="component" value="Unassembled WGS sequence"/>
</dbReference>
<dbReference type="InterPro" id="IPR053843">
    <property type="entry name" value="DnaD_N"/>
</dbReference>
<dbReference type="RefSeq" id="WP_002815059.1">
    <property type="nucleotide sequence ID" value="NZ_AP017936.1"/>
</dbReference>
<evidence type="ECO:0000256" key="1">
    <source>
        <dbReference type="ARBA" id="ARBA00093462"/>
    </source>
</evidence>
<dbReference type="PANTHER" id="PTHR37293">
    <property type="entry name" value="PHAGE REPLICATION PROTEIN-RELATED"/>
    <property type="match status" value="1"/>
</dbReference>
<evidence type="ECO:0000313" key="5">
    <source>
        <dbReference type="Proteomes" id="UP000469952"/>
    </source>
</evidence>
<dbReference type="InterPro" id="IPR036388">
    <property type="entry name" value="WH-like_DNA-bd_sf"/>
</dbReference>
<dbReference type="PANTHER" id="PTHR37293:SF6">
    <property type="entry name" value="DNA REPLICATION PROTEIN DNAD"/>
    <property type="match status" value="1"/>
</dbReference>
<protein>
    <submittedName>
        <fullName evidence="4">DnaD domain protein</fullName>
    </submittedName>
</protein>
<comment type="similarity">
    <text evidence="1">Belongs to the DnaB/DnaD family.</text>
</comment>